<name>A0A8H6M5N6_9AGAR</name>
<dbReference type="Proteomes" id="UP000521943">
    <property type="component" value="Unassembled WGS sequence"/>
</dbReference>
<dbReference type="OrthoDB" id="3235800at2759"/>
<protein>
    <recommendedName>
        <fullName evidence="2">DUF6570 domain-containing protein</fullName>
    </recommendedName>
</protein>
<sequence length="252" mass="28273">MVSRCRSKVWIVQLREDRYTNREKSQTDLSEEEDSSRPGDQRGFRGNIVIYPQDPTSVAATLPPKLEDLTNPVAVVFVGSHAPTNEWLKKKAKPLCIRPARVRAALEWLKQNNSLYHDIDIDYDVLNAITDDEIVLPVKINVHTSSSSTDVVTSRYDNVDNPDAELEFGKTIITNISDTASPSQLRIAATRHVKNLDGGHIQVPHGVDPVNEFANPSLFPMMYPTLYPYGLGGFEISSRSSRLSLIRHARHL</sequence>
<comment type="caution">
    <text evidence="3">The sequence shown here is derived from an EMBL/GenBank/DDBJ whole genome shotgun (WGS) entry which is preliminary data.</text>
</comment>
<proteinExistence type="predicted"/>
<organism evidence="3 4">
    <name type="scientific">Ephemerocybe angulata</name>
    <dbReference type="NCBI Taxonomy" id="980116"/>
    <lineage>
        <taxon>Eukaryota</taxon>
        <taxon>Fungi</taxon>
        <taxon>Dikarya</taxon>
        <taxon>Basidiomycota</taxon>
        <taxon>Agaricomycotina</taxon>
        <taxon>Agaricomycetes</taxon>
        <taxon>Agaricomycetidae</taxon>
        <taxon>Agaricales</taxon>
        <taxon>Agaricineae</taxon>
        <taxon>Psathyrellaceae</taxon>
        <taxon>Ephemerocybe</taxon>
    </lineage>
</organism>
<accession>A0A8H6M5N6</accession>
<dbReference type="Pfam" id="PF20209">
    <property type="entry name" value="DUF6570"/>
    <property type="match status" value="1"/>
</dbReference>
<evidence type="ECO:0000313" key="3">
    <source>
        <dbReference type="EMBL" id="KAF6753111.1"/>
    </source>
</evidence>
<reference evidence="3 4" key="1">
    <citation type="submission" date="2020-07" db="EMBL/GenBank/DDBJ databases">
        <title>Comparative genomics of pyrophilous fungi reveals a link between fire events and developmental genes.</title>
        <authorList>
            <consortium name="DOE Joint Genome Institute"/>
            <person name="Steindorff A.S."/>
            <person name="Carver A."/>
            <person name="Calhoun S."/>
            <person name="Stillman K."/>
            <person name="Liu H."/>
            <person name="Lipzen A."/>
            <person name="Pangilinan J."/>
            <person name="Labutti K."/>
            <person name="Bruns T.D."/>
            <person name="Grigoriev I.V."/>
        </authorList>
    </citation>
    <scope>NUCLEOTIDE SEQUENCE [LARGE SCALE GENOMIC DNA]</scope>
    <source>
        <strain evidence="3 4">CBS 144469</strain>
    </source>
</reference>
<dbReference type="EMBL" id="JACGCI010000041">
    <property type="protein sequence ID" value="KAF6753111.1"/>
    <property type="molecule type" value="Genomic_DNA"/>
</dbReference>
<feature type="domain" description="DUF6570" evidence="2">
    <location>
        <begin position="1"/>
        <end position="127"/>
    </location>
</feature>
<feature type="non-terminal residue" evidence="3">
    <location>
        <position position="1"/>
    </location>
</feature>
<keyword evidence="4" id="KW-1185">Reference proteome</keyword>
<gene>
    <name evidence="3" type="ORF">DFP72DRAFT_786807</name>
</gene>
<dbReference type="AlphaFoldDB" id="A0A8H6M5N6"/>
<feature type="region of interest" description="Disordered" evidence="1">
    <location>
        <begin position="21"/>
        <end position="46"/>
    </location>
</feature>
<dbReference type="InterPro" id="IPR046700">
    <property type="entry name" value="DUF6570"/>
</dbReference>
<evidence type="ECO:0000313" key="4">
    <source>
        <dbReference type="Proteomes" id="UP000521943"/>
    </source>
</evidence>
<evidence type="ECO:0000259" key="2">
    <source>
        <dbReference type="Pfam" id="PF20209"/>
    </source>
</evidence>
<evidence type="ECO:0000256" key="1">
    <source>
        <dbReference type="SAM" id="MobiDB-lite"/>
    </source>
</evidence>